<reference evidence="2 3" key="1">
    <citation type="submission" date="2023-03" db="EMBL/GenBank/DDBJ databases">
        <title>Mating type loci evolution in Malassezia.</title>
        <authorList>
            <person name="Coelho M.A."/>
        </authorList>
    </citation>
    <scope>NUCLEOTIDE SEQUENCE [LARGE SCALE GENOMIC DNA]</scope>
    <source>
        <strain evidence="2 3">CBS 13387</strain>
    </source>
</reference>
<dbReference type="AlphaFoldDB" id="A0AAJ5YZI8"/>
<proteinExistence type="predicted"/>
<feature type="region of interest" description="Disordered" evidence="1">
    <location>
        <begin position="153"/>
        <end position="180"/>
    </location>
</feature>
<evidence type="ECO:0000256" key="1">
    <source>
        <dbReference type="SAM" id="MobiDB-lite"/>
    </source>
</evidence>
<dbReference type="Proteomes" id="UP001217582">
    <property type="component" value="Chromosome 1"/>
</dbReference>
<protein>
    <submittedName>
        <fullName evidence="2">Uncharacterized protein</fullName>
    </submittedName>
</protein>
<accession>A0AAJ5YZI8</accession>
<dbReference type="PANTHER" id="PTHR41390">
    <property type="entry name" value="CHROMOSOME 7, WHOLE GENOME SHOTGUN SEQUENCE"/>
    <property type="match status" value="1"/>
</dbReference>
<dbReference type="EMBL" id="CP119916">
    <property type="protein sequence ID" value="WFD14660.1"/>
    <property type="molecule type" value="Genomic_DNA"/>
</dbReference>
<feature type="compositionally biased region" description="Polar residues" evidence="1">
    <location>
        <begin position="160"/>
        <end position="174"/>
    </location>
</feature>
<dbReference type="PANTHER" id="PTHR41390:SF1">
    <property type="entry name" value="NADH-UBIQUINONE OXIDOREDUCTASE 213 KDA SUBUNIT"/>
    <property type="match status" value="1"/>
</dbReference>
<keyword evidence="3" id="KW-1185">Reference proteome</keyword>
<evidence type="ECO:0000313" key="2">
    <source>
        <dbReference type="EMBL" id="WFD14660.1"/>
    </source>
</evidence>
<sequence length="240" mass="26811">MVESQPSAKPLGFYTKENAAFNVLRNTAVTGALGGVTGTVVSVLRASPVQPAIAAYRMVKGWSAFSFGFFAIREYVMQPLTAPVWPMCQQLGHAENIAPSFFSGAVMGLFSALWLRRPVVPGIFTMSGICTAIQLMFNEFKLGILRIMDESGTSEDETGRQPSSLLPAQQTFTPEHTESKTSKLSLYEQVQLALKKYSPIQSITDEEYRARLLERQREIDAQLRLLEEELYERRRTMSSI</sequence>
<evidence type="ECO:0000313" key="3">
    <source>
        <dbReference type="Proteomes" id="UP001217582"/>
    </source>
</evidence>
<organism evidence="2 3">
    <name type="scientific">Malassezia arunalokei</name>
    <dbReference type="NCBI Taxonomy" id="1514897"/>
    <lineage>
        <taxon>Eukaryota</taxon>
        <taxon>Fungi</taxon>
        <taxon>Dikarya</taxon>
        <taxon>Basidiomycota</taxon>
        <taxon>Ustilaginomycotina</taxon>
        <taxon>Malasseziomycetes</taxon>
        <taxon>Malasseziales</taxon>
        <taxon>Malasseziaceae</taxon>
        <taxon>Malassezia</taxon>
    </lineage>
</organism>
<name>A0AAJ5YZI8_9BASI</name>
<gene>
    <name evidence="2" type="ORF">MARU1_000666</name>
</gene>